<keyword evidence="5" id="KW-1185">Reference proteome</keyword>
<dbReference type="PANTHER" id="PTHR11820">
    <property type="entry name" value="ACYLPYRUVASE"/>
    <property type="match status" value="1"/>
</dbReference>
<evidence type="ECO:0000256" key="2">
    <source>
        <dbReference type="ARBA" id="ARBA00022723"/>
    </source>
</evidence>
<dbReference type="GO" id="GO:0046872">
    <property type="term" value="F:metal ion binding"/>
    <property type="evidence" value="ECO:0007669"/>
    <property type="project" value="UniProtKB-KW"/>
</dbReference>
<accession>A0A179ISX7</accession>
<name>A0A179ISX7_CORDF</name>
<dbReference type="InterPro" id="IPR011234">
    <property type="entry name" value="Fumarylacetoacetase-like_C"/>
</dbReference>
<keyword evidence="2" id="KW-0479">Metal-binding</keyword>
<dbReference type="AlphaFoldDB" id="A0A179ISX7"/>
<evidence type="ECO:0000256" key="1">
    <source>
        <dbReference type="ARBA" id="ARBA00010211"/>
    </source>
</evidence>
<dbReference type="GO" id="GO:0005739">
    <property type="term" value="C:mitochondrion"/>
    <property type="evidence" value="ECO:0007669"/>
    <property type="project" value="TreeGrafter"/>
</dbReference>
<dbReference type="InterPro" id="IPR036663">
    <property type="entry name" value="Fumarylacetoacetase_C_sf"/>
</dbReference>
<dbReference type="Pfam" id="PF01557">
    <property type="entry name" value="FAA_hydrolase"/>
    <property type="match status" value="1"/>
</dbReference>
<dbReference type="GO" id="GO:0018773">
    <property type="term" value="F:acetylpyruvate hydrolase activity"/>
    <property type="evidence" value="ECO:0007669"/>
    <property type="project" value="TreeGrafter"/>
</dbReference>
<comment type="similarity">
    <text evidence="1">Belongs to the FAH family.</text>
</comment>
<sequence>MFALRRTMATMSPQASILKQAGKVVCIGRNYAAKPKQPFFFLKPTSSMLLPGEGPCVRPKGVDMHFEVELALVIGKLVRDLKPDDLQGAMDAIKAYAVAIDMTARNAQNEAKRKGLPWDIAKGFDTFLPMSGVIPKDAVADPHDVEL</sequence>
<evidence type="ECO:0000259" key="3">
    <source>
        <dbReference type="Pfam" id="PF01557"/>
    </source>
</evidence>
<comment type="caution">
    <text evidence="4">The sequence shown here is derived from an EMBL/GenBank/DDBJ whole genome shotgun (WGS) entry which is preliminary data.</text>
</comment>
<feature type="non-terminal residue" evidence="4">
    <location>
        <position position="147"/>
    </location>
</feature>
<gene>
    <name evidence="4" type="ORF">LLEC1_05311</name>
</gene>
<dbReference type="Gene3D" id="3.90.850.10">
    <property type="entry name" value="Fumarylacetoacetase-like, C-terminal domain"/>
    <property type="match status" value="1"/>
</dbReference>
<reference evidence="4 5" key="1">
    <citation type="submission" date="2016-03" db="EMBL/GenBank/DDBJ databases">
        <title>Fine-scale spatial genetic structure of a fungal parasite of coffee scale insects.</title>
        <authorList>
            <person name="Jackson D."/>
            <person name="Zemenick K.A."/>
            <person name="Malloure B."/>
            <person name="Quandt C.A."/>
            <person name="James T.Y."/>
        </authorList>
    </citation>
    <scope>NUCLEOTIDE SEQUENCE [LARGE SCALE GENOMIC DNA]</scope>
    <source>
        <strain evidence="4 5">UM487</strain>
    </source>
</reference>
<dbReference type="SUPFAM" id="SSF56529">
    <property type="entry name" value="FAH"/>
    <property type="match status" value="1"/>
</dbReference>
<organism evidence="4 5">
    <name type="scientific">Cordyceps confragosa</name>
    <name type="common">Lecanicillium lecanii</name>
    <dbReference type="NCBI Taxonomy" id="2714763"/>
    <lineage>
        <taxon>Eukaryota</taxon>
        <taxon>Fungi</taxon>
        <taxon>Dikarya</taxon>
        <taxon>Ascomycota</taxon>
        <taxon>Pezizomycotina</taxon>
        <taxon>Sordariomycetes</taxon>
        <taxon>Hypocreomycetidae</taxon>
        <taxon>Hypocreales</taxon>
        <taxon>Cordycipitaceae</taxon>
        <taxon>Akanthomyces</taxon>
    </lineage>
</organism>
<protein>
    <recommendedName>
        <fullName evidence="3">Fumarylacetoacetase-like C-terminal domain-containing protein</fullName>
    </recommendedName>
</protein>
<dbReference type="Proteomes" id="UP000243081">
    <property type="component" value="Unassembled WGS sequence"/>
</dbReference>
<proteinExistence type="inferred from homology"/>
<feature type="domain" description="Fumarylacetoacetase-like C-terminal" evidence="3">
    <location>
        <begin position="31"/>
        <end position="147"/>
    </location>
</feature>
<evidence type="ECO:0000313" key="5">
    <source>
        <dbReference type="Proteomes" id="UP000243081"/>
    </source>
</evidence>
<dbReference type="EMBL" id="LUKN01000093">
    <property type="protein sequence ID" value="OAR05786.1"/>
    <property type="molecule type" value="Genomic_DNA"/>
</dbReference>
<dbReference type="OMA" id="TEHAIEM"/>
<evidence type="ECO:0000313" key="4">
    <source>
        <dbReference type="EMBL" id="OAR05786.1"/>
    </source>
</evidence>
<dbReference type="OrthoDB" id="74910at2759"/>
<dbReference type="PANTHER" id="PTHR11820:SF7">
    <property type="entry name" value="ACYLPYRUVASE FAHD1, MITOCHONDRIAL"/>
    <property type="match status" value="1"/>
</dbReference>